<keyword evidence="2" id="KW-1185">Reference proteome</keyword>
<organism evidence="1 2">
    <name type="scientific">Elysia marginata</name>
    <dbReference type="NCBI Taxonomy" id="1093978"/>
    <lineage>
        <taxon>Eukaryota</taxon>
        <taxon>Metazoa</taxon>
        <taxon>Spiralia</taxon>
        <taxon>Lophotrochozoa</taxon>
        <taxon>Mollusca</taxon>
        <taxon>Gastropoda</taxon>
        <taxon>Heterobranchia</taxon>
        <taxon>Euthyneura</taxon>
        <taxon>Panpulmonata</taxon>
        <taxon>Sacoglossa</taxon>
        <taxon>Placobranchoidea</taxon>
        <taxon>Plakobranchidae</taxon>
        <taxon>Elysia</taxon>
    </lineage>
</organism>
<dbReference type="Proteomes" id="UP000762676">
    <property type="component" value="Unassembled WGS sequence"/>
</dbReference>
<dbReference type="AlphaFoldDB" id="A0AAV4HNK1"/>
<sequence length="95" mass="10907">MSGLNTCQWLVMSSTELCGKSCRGTYCKVHLARLRKGPGTTPCYVCGKGVRNRYRICISCGYHRVQTCDWHRREREQKAVFKAEFKRLAAIDMSI</sequence>
<dbReference type="EMBL" id="BMAT01012806">
    <property type="protein sequence ID" value="GFR99476.1"/>
    <property type="molecule type" value="Genomic_DNA"/>
</dbReference>
<gene>
    <name evidence="1" type="ORF">ElyMa_006374600</name>
</gene>
<comment type="caution">
    <text evidence="1">The sequence shown here is derived from an EMBL/GenBank/DDBJ whole genome shotgun (WGS) entry which is preliminary data.</text>
</comment>
<evidence type="ECO:0000313" key="1">
    <source>
        <dbReference type="EMBL" id="GFR99476.1"/>
    </source>
</evidence>
<evidence type="ECO:0000313" key="2">
    <source>
        <dbReference type="Proteomes" id="UP000762676"/>
    </source>
</evidence>
<name>A0AAV4HNK1_9GAST</name>
<protein>
    <submittedName>
        <fullName evidence="1">Uncharacterized protein</fullName>
    </submittedName>
</protein>
<reference evidence="1 2" key="1">
    <citation type="journal article" date="2021" name="Elife">
        <title>Chloroplast acquisition without the gene transfer in kleptoplastic sea slugs, Plakobranchus ocellatus.</title>
        <authorList>
            <person name="Maeda T."/>
            <person name="Takahashi S."/>
            <person name="Yoshida T."/>
            <person name="Shimamura S."/>
            <person name="Takaki Y."/>
            <person name="Nagai Y."/>
            <person name="Toyoda A."/>
            <person name="Suzuki Y."/>
            <person name="Arimoto A."/>
            <person name="Ishii H."/>
            <person name="Satoh N."/>
            <person name="Nishiyama T."/>
            <person name="Hasebe M."/>
            <person name="Maruyama T."/>
            <person name="Minagawa J."/>
            <person name="Obokata J."/>
            <person name="Shigenobu S."/>
        </authorList>
    </citation>
    <scope>NUCLEOTIDE SEQUENCE [LARGE SCALE GENOMIC DNA]</scope>
</reference>
<accession>A0AAV4HNK1</accession>
<proteinExistence type="predicted"/>